<gene>
    <name evidence="1" type="ORF">EDC59_10318</name>
</gene>
<dbReference type="Proteomes" id="UP000295506">
    <property type="component" value="Unassembled WGS sequence"/>
</dbReference>
<evidence type="ECO:0000313" key="2">
    <source>
        <dbReference type="Proteomes" id="UP000295506"/>
    </source>
</evidence>
<sequence>MLIQVRRFIFEITHNSVFIQVPYIGALFVGAGLPTVFDRWSEVRRFDCEKSLKISV</sequence>
<dbReference type="RefSeq" id="WP_158509886.1">
    <property type="nucleotide sequence ID" value="NZ_CP014206.1"/>
</dbReference>
<organism evidence="1 2">
    <name type="scientific">Pseudodesulfovibrio indicus</name>
    <dbReference type="NCBI Taxonomy" id="1716143"/>
    <lineage>
        <taxon>Bacteria</taxon>
        <taxon>Pseudomonadati</taxon>
        <taxon>Thermodesulfobacteriota</taxon>
        <taxon>Desulfovibrionia</taxon>
        <taxon>Desulfovibrionales</taxon>
        <taxon>Desulfovibrionaceae</taxon>
    </lineage>
</organism>
<dbReference type="AlphaFoldDB" id="A0AA94PQ55"/>
<protein>
    <submittedName>
        <fullName evidence="1">Uncharacterized protein</fullName>
    </submittedName>
</protein>
<dbReference type="EMBL" id="SOBK01000003">
    <property type="protein sequence ID" value="TDT89724.1"/>
    <property type="molecule type" value="Genomic_DNA"/>
</dbReference>
<proteinExistence type="predicted"/>
<comment type="caution">
    <text evidence="1">The sequence shown here is derived from an EMBL/GenBank/DDBJ whole genome shotgun (WGS) entry which is preliminary data.</text>
</comment>
<reference evidence="1 2" key="1">
    <citation type="submission" date="2019-03" db="EMBL/GenBank/DDBJ databases">
        <title>Genomic Encyclopedia of Type Strains, Phase IV (KMG-IV): sequencing the most valuable type-strain genomes for metagenomic binning, comparative biology and taxonomic classification.</title>
        <authorList>
            <person name="Goeker M."/>
        </authorList>
    </citation>
    <scope>NUCLEOTIDE SEQUENCE [LARGE SCALE GENOMIC DNA]</scope>
    <source>
        <strain evidence="1 2">DSM 101483</strain>
    </source>
</reference>
<name>A0AA94PQ55_9BACT</name>
<accession>A0AA94PQ55</accession>
<evidence type="ECO:0000313" key="1">
    <source>
        <dbReference type="EMBL" id="TDT89724.1"/>
    </source>
</evidence>